<gene>
    <name evidence="2" type="ORF">GCM10009560_62640</name>
</gene>
<dbReference type="EMBL" id="BAAAHQ010000040">
    <property type="protein sequence ID" value="GAA0946697.1"/>
    <property type="molecule type" value="Genomic_DNA"/>
</dbReference>
<feature type="region of interest" description="Disordered" evidence="1">
    <location>
        <begin position="1"/>
        <end position="35"/>
    </location>
</feature>
<evidence type="ECO:0000256" key="1">
    <source>
        <dbReference type="SAM" id="MobiDB-lite"/>
    </source>
</evidence>
<protein>
    <submittedName>
        <fullName evidence="2">Uncharacterized protein</fullName>
    </submittedName>
</protein>
<evidence type="ECO:0000313" key="2">
    <source>
        <dbReference type="EMBL" id="GAA0946697.1"/>
    </source>
</evidence>
<sequence length="146" mass="16134">MAVPDISADTSARPLGRITSGGAIRPASDPDRADSDVVVPAQRPVGWWRGGCGEDDCPAPASPRAYQVGWAFEGNMWVRRFGRLPRVVRVSCRCRPVEYELLAVGGLYWIRRIERADDGLVVRVSPQAANRWVGELWSLIMSGEAW</sequence>
<keyword evidence="3" id="KW-1185">Reference proteome</keyword>
<dbReference type="Proteomes" id="UP001501578">
    <property type="component" value="Unassembled WGS sequence"/>
</dbReference>
<accession>A0ABP4BCG7</accession>
<evidence type="ECO:0000313" key="3">
    <source>
        <dbReference type="Proteomes" id="UP001501578"/>
    </source>
</evidence>
<reference evidence="3" key="1">
    <citation type="journal article" date="2019" name="Int. J. Syst. Evol. Microbiol.">
        <title>The Global Catalogue of Microorganisms (GCM) 10K type strain sequencing project: providing services to taxonomists for standard genome sequencing and annotation.</title>
        <authorList>
            <consortium name="The Broad Institute Genomics Platform"/>
            <consortium name="The Broad Institute Genome Sequencing Center for Infectious Disease"/>
            <person name="Wu L."/>
            <person name="Ma J."/>
        </authorList>
    </citation>
    <scope>NUCLEOTIDE SEQUENCE [LARGE SCALE GENOMIC DNA]</scope>
    <source>
        <strain evidence="3">JCM 11136</strain>
    </source>
</reference>
<name>A0ABP4BCG7_9ACTN</name>
<organism evidence="2 3">
    <name type="scientific">Nonomuraea longicatena</name>
    <dbReference type="NCBI Taxonomy" id="83682"/>
    <lineage>
        <taxon>Bacteria</taxon>
        <taxon>Bacillati</taxon>
        <taxon>Actinomycetota</taxon>
        <taxon>Actinomycetes</taxon>
        <taxon>Streptosporangiales</taxon>
        <taxon>Streptosporangiaceae</taxon>
        <taxon>Nonomuraea</taxon>
    </lineage>
</organism>
<proteinExistence type="predicted"/>
<comment type="caution">
    <text evidence="2">The sequence shown here is derived from an EMBL/GenBank/DDBJ whole genome shotgun (WGS) entry which is preliminary data.</text>
</comment>